<name>A0A917YA28_9ACTN</name>
<evidence type="ECO:0000313" key="2">
    <source>
        <dbReference type="EMBL" id="GGN82916.1"/>
    </source>
</evidence>
<protein>
    <submittedName>
        <fullName evidence="2">Uncharacterized protein</fullName>
    </submittedName>
</protein>
<comment type="caution">
    <text evidence="2">The sequence shown here is derived from an EMBL/GenBank/DDBJ whole genome shotgun (WGS) entry which is preliminary data.</text>
</comment>
<evidence type="ECO:0000313" key="3">
    <source>
        <dbReference type="Proteomes" id="UP000600365"/>
    </source>
</evidence>
<feature type="compositionally biased region" description="Basic and acidic residues" evidence="1">
    <location>
        <begin position="40"/>
        <end position="50"/>
    </location>
</feature>
<dbReference type="EMBL" id="BMMM01000016">
    <property type="protein sequence ID" value="GGN82916.1"/>
    <property type="molecule type" value="Genomic_DNA"/>
</dbReference>
<dbReference type="Proteomes" id="UP000600365">
    <property type="component" value="Unassembled WGS sequence"/>
</dbReference>
<proteinExistence type="predicted"/>
<sequence>MLCRHITGCSGSNPRYRRDVRSARGTGAWPGEHGGGGSPWRDRRDGHEAPRAAAADETSAAQLDAVRTLREHLRLLTETDATTGLDGELAAVVQVIAQLAG</sequence>
<feature type="region of interest" description="Disordered" evidence="1">
    <location>
        <begin position="14"/>
        <end position="60"/>
    </location>
</feature>
<keyword evidence="3" id="KW-1185">Reference proteome</keyword>
<evidence type="ECO:0000256" key="1">
    <source>
        <dbReference type="SAM" id="MobiDB-lite"/>
    </source>
</evidence>
<gene>
    <name evidence="2" type="ORF">GCM10011579_071130</name>
</gene>
<accession>A0A917YA28</accession>
<dbReference type="AlphaFoldDB" id="A0A917YA28"/>
<organism evidence="2 3">
    <name type="scientific">Streptomyces albiflavescens</name>
    <dbReference type="NCBI Taxonomy" id="1623582"/>
    <lineage>
        <taxon>Bacteria</taxon>
        <taxon>Bacillati</taxon>
        <taxon>Actinomycetota</taxon>
        <taxon>Actinomycetes</taxon>
        <taxon>Kitasatosporales</taxon>
        <taxon>Streptomycetaceae</taxon>
        <taxon>Streptomyces</taxon>
    </lineage>
</organism>
<reference evidence="2 3" key="1">
    <citation type="journal article" date="2014" name="Int. J. Syst. Evol. Microbiol.">
        <title>Complete genome sequence of Corynebacterium casei LMG S-19264T (=DSM 44701T), isolated from a smear-ripened cheese.</title>
        <authorList>
            <consortium name="US DOE Joint Genome Institute (JGI-PGF)"/>
            <person name="Walter F."/>
            <person name="Albersmeier A."/>
            <person name="Kalinowski J."/>
            <person name="Ruckert C."/>
        </authorList>
    </citation>
    <scope>NUCLEOTIDE SEQUENCE [LARGE SCALE GENOMIC DNA]</scope>
    <source>
        <strain evidence="2 3">CGMCC 4.7111</strain>
    </source>
</reference>